<dbReference type="Gene3D" id="1.10.400.20">
    <property type="entry name" value="putative tagatose 6-phosphate kinase domain like"/>
    <property type="match status" value="1"/>
</dbReference>
<sequence>MTDIHALIEANRTGDTVGLPSFCTANAHVLRAILGCAGRVDAPIVIEATCNQVNQEGGYTGMTPADYMAWITELASEAGVSMDRLILGGDHLGPNPWRKETAESAMEKARELVRQYAEAGYRKIHLDASMALGGEPQPSFELVAERAAELCAVAEKHAPEPEALIYIIGTEVPIPGGETEDTDTLDVTSTERLEKTIETHRAAFAARGLEAVWPRIVSVVTQPGVDFSHTSIYPFDPAPAAPLRDAIKGVEGLSFEAHSTDYQSTEALAQLVANHFFFLKVGPELTFRFREAVFALAAIEAELGLSDPSRIIETLDACMAERPDHWQDYYQGSAQEIRLLKRYSYSDRIRYYWGDPQVAGALDKLLTNLRGARLSESLVSQYFSGFDFGTIPTSPDEMIARHVQGSVLRYFAACGFKAH</sequence>
<dbReference type="InterPro" id="IPR013785">
    <property type="entry name" value="Aldolase_TIM"/>
</dbReference>
<dbReference type="Proteomes" id="UP000576152">
    <property type="component" value="Unassembled WGS sequence"/>
</dbReference>
<organism evidence="2 3">
    <name type="scientific">Limimaricola variabilis</name>
    <dbReference type="NCBI Taxonomy" id="1492771"/>
    <lineage>
        <taxon>Bacteria</taxon>
        <taxon>Pseudomonadati</taxon>
        <taxon>Pseudomonadota</taxon>
        <taxon>Alphaproteobacteria</taxon>
        <taxon>Rhodobacterales</taxon>
        <taxon>Paracoccaceae</taxon>
        <taxon>Limimaricola</taxon>
    </lineage>
</organism>
<dbReference type="EMBL" id="JACIBX010000010">
    <property type="protein sequence ID" value="MBB3713043.1"/>
    <property type="molecule type" value="Genomic_DNA"/>
</dbReference>
<keyword evidence="3" id="KW-1185">Reference proteome</keyword>
<dbReference type="SUPFAM" id="SSF51569">
    <property type="entry name" value="Aldolase"/>
    <property type="match status" value="1"/>
</dbReference>
<dbReference type="Gene3D" id="3.20.20.70">
    <property type="entry name" value="Aldolase class I"/>
    <property type="match status" value="1"/>
</dbReference>
<dbReference type="InterPro" id="IPR050303">
    <property type="entry name" value="GatZ_KbaZ_carbometab"/>
</dbReference>
<reference evidence="2 3" key="1">
    <citation type="submission" date="2020-08" db="EMBL/GenBank/DDBJ databases">
        <title>Genomic Encyclopedia of Type Strains, Phase III (KMG-III): the genomes of soil and plant-associated and newly described type strains.</title>
        <authorList>
            <person name="Whitman W."/>
        </authorList>
    </citation>
    <scope>NUCLEOTIDE SEQUENCE [LARGE SCALE GENOMIC DNA]</scope>
    <source>
        <strain evidence="2 3">CECT 8572</strain>
    </source>
</reference>
<dbReference type="PANTHER" id="PTHR32502:SF2">
    <property type="entry name" value="D-TAGATOSE-1,6-BISPHOSPHATE ALDOLASE SUBUNIT KBAZ"/>
    <property type="match status" value="1"/>
</dbReference>
<dbReference type="Pfam" id="PF08013">
    <property type="entry name" value="GatZ_KbaZ-like"/>
    <property type="match status" value="1"/>
</dbReference>
<comment type="caution">
    <text evidence="2">The sequence shown here is derived from an EMBL/GenBank/DDBJ whole genome shotgun (WGS) entry which is preliminary data.</text>
</comment>
<protein>
    <submittedName>
        <fullName evidence="2">D-tagatose-1,6-bisphosphate aldolase subunit GatZ/KbaZ</fullName>
    </submittedName>
</protein>
<evidence type="ECO:0000313" key="3">
    <source>
        <dbReference type="Proteomes" id="UP000576152"/>
    </source>
</evidence>
<comment type="pathway">
    <text evidence="1">Carbohydrate metabolism.</text>
</comment>
<dbReference type="RefSeq" id="WP_183474496.1">
    <property type="nucleotide sequence ID" value="NZ_JACIBX010000010.1"/>
</dbReference>
<gene>
    <name evidence="2" type="ORF">FHS00_002644</name>
</gene>
<dbReference type="PIRSF" id="PIRSF009264">
    <property type="entry name" value="TagBP_ald_AgaZ"/>
    <property type="match status" value="1"/>
</dbReference>
<name>A0ABR6HR62_9RHOB</name>
<proteinExistence type="predicted"/>
<evidence type="ECO:0000256" key="1">
    <source>
        <dbReference type="ARBA" id="ARBA00005007"/>
    </source>
</evidence>
<dbReference type="PANTHER" id="PTHR32502">
    <property type="entry name" value="N-ACETYLGALACTOSAMINE PERMEASE II COMPONENT-RELATED"/>
    <property type="match status" value="1"/>
</dbReference>
<dbReference type="InterPro" id="IPR012062">
    <property type="entry name" value="GatZ/KbaZ-like"/>
</dbReference>
<accession>A0ABR6HR62</accession>
<evidence type="ECO:0000313" key="2">
    <source>
        <dbReference type="EMBL" id="MBB3713043.1"/>
    </source>
</evidence>